<feature type="binding site" evidence="4">
    <location>
        <position position="179"/>
    </location>
    <ligand>
        <name>substrate</name>
    </ligand>
</feature>
<dbReference type="GO" id="GO:0004341">
    <property type="term" value="F:gluconolactonase activity"/>
    <property type="evidence" value="ECO:0007669"/>
    <property type="project" value="UniProtKB-EC"/>
</dbReference>
<keyword evidence="2 6" id="KW-0378">Hydrolase</keyword>
<comment type="caution">
    <text evidence="6">The sequence shown here is derived from an EMBL/GenBank/DDBJ whole genome shotgun (WGS) entry which is preliminary data.</text>
</comment>
<dbReference type="InterPro" id="IPR005511">
    <property type="entry name" value="SMP-30"/>
</dbReference>
<dbReference type="PANTHER" id="PTHR47572:SF4">
    <property type="entry name" value="LACTONASE DRP35"/>
    <property type="match status" value="1"/>
</dbReference>
<dbReference type="PANTHER" id="PTHR47572">
    <property type="entry name" value="LIPOPROTEIN-RELATED"/>
    <property type="match status" value="1"/>
</dbReference>
<accession>A0A7W7HKA8</accession>
<dbReference type="InterPro" id="IPR011042">
    <property type="entry name" value="6-blade_b-propeller_TolB-like"/>
</dbReference>
<comment type="similarity">
    <text evidence="1">Belongs to the SMP-30/CGR1 family.</text>
</comment>
<keyword evidence="4" id="KW-0479">Metal-binding</keyword>
<evidence type="ECO:0000256" key="3">
    <source>
        <dbReference type="PIRSR" id="PIRSR605511-1"/>
    </source>
</evidence>
<dbReference type="EMBL" id="JACHNC010000001">
    <property type="protein sequence ID" value="MBB4752121.1"/>
    <property type="molecule type" value="Genomic_DNA"/>
</dbReference>
<dbReference type="EC" id="3.1.1.17" evidence="6"/>
<comment type="cofactor">
    <cofactor evidence="4">
        <name>Zn(2+)</name>
        <dbReference type="ChEBI" id="CHEBI:29105"/>
    </cofactor>
    <text evidence="4">Binds 1 divalent metal cation per subunit.</text>
</comment>
<feature type="binding site" evidence="4">
    <location>
        <position position="68"/>
    </location>
    <ligand>
        <name>a divalent metal cation</name>
        <dbReference type="ChEBI" id="CHEBI:60240"/>
    </ligand>
</feature>
<proteinExistence type="inferred from homology"/>
<gene>
    <name evidence="6" type="ORF">BJ964_006282</name>
</gene>
<dbReference type="SUPFAM" id="SSF63829">
    <property type="entry name" value="Calcium-dependent phosphotriesterase"/>
    <property type="match status" value="1"/>
</dbReference>
<protein>
    <submittedName>
        <fullName evidence="6">Gluconolactonase</fullName>
        <ecNumber evidence="6">3.1.1.17</ecNumber>
    </submittedName>
</protein>
<feature type="active site" description="Proton donor/acceptor" evidence="3">
    <location>
        <position position="263"/>
    </location>
</feature>
<reference evidence="6 7" key="1">
    <citation type="submission" date="2020-08" db="EMBL/GenBank/DDBJ databases">
        <title>Sequencing the genomes of 1000 actinobacteria strains.</title>
        <authorList>
            <person name="Klenk H.-P."/>
        </authorList>
    </citation>
    <scope>NUCLEOTIDE SEQUENCE [LARGE SCALE GENOMIC DNA]</scope>
    <source>
        <strain evidence="6 7">DSM 43150</strain>
    </source>
</reference>
<dbReference type="AlphaFoldDB" id="A0A7W7HKA8"/>
<evidence type="ECO:0000313" key="6">
    <source>
        <dbReference type="EMBL" id="MBB4752121.1"/>
    </source>
</evidence>
<dbReference type="InterPro" id="IPR013658">
    <property type="entry name" value="SGL"/>
</dbReference>
<feature type="binding site" evidence="4">
    <location>
        <position position="213"/>
    </location>
    <ligand>
        <name>a divalent metal cation</name>
        <dbReference type="ChEBI" id="CHEBI:60240"/>
    </ligand>
</feature>
<feature type="domain" description="SMP-30/Gluconolactonase/LRE-like region" evidence="5">
    <location>
        <begin position="66"/>
        <end position="318"/>
    </location>
</feature>
<dbReference type="Proteomes" id="UP000590511">
    <property type="component" value="Unassembled WGS sequence"/>
</dbReference>
<dbReference type="PRINTS" id="PR01790">
    <property type="entry name" value="SMP30FAMILY"/>
</dbReference>
<feature type="binding site" evidence="4">
    <location>
        <position position="155"/>
    </location>
    <ligand>
        <name>substrate</name>
    </ligand>
</feature>
<dbReference type="InterPro" id="IPR051262">
    <property type="entry name" value="SMP-30/CGR1_Lactonase"/>
</dbReference>
<dbReference type="Pfam" id="PF08450">
    <property type="entry name" value="SGL"/>
    <property type="match status" value="1"/>
</dbReference>
<evidence type="ECO:0000313" key="7">
    <source>
        <dbReference type="Proteomes" id="UP000590511"/>
    </source>
</evidence>
<dbReference type="GO" id="GO:0046872">
    <property type="term" value="F:metal ion binding"/>
    <property type="evidence" value="ECO:0007669"/>
    <property type="project" value="UniProtKB-KW"/>
</dbReference>
<evidence type="ECO:0000256" key="2">
    <source>
        <dbReference type="ARBA" id="ARBA00022801"/>
    </source>
</evidence>
<organism evidence="6 7">
    <name type="scientific">Actinoplanes lobatus</name>
    <dbReference type="NCBI Taxonomy" id="113568"/>
    <lineage>
        <taxon>Bacteria</taxon>
        <taxon>Bacillati</taxon>
        <taxon>Actinomycetota</taxon>
        <taxon>Actinomycetes</taxon>
        <taxon>Micromonosporales</taxon>
        <taxon>Micromonosporaceae</taxon>
        <taxon>Actinoplanes</taxon>
    </lineage>
</organism>
<evidence type="ECO:0000259" key="5">
    <source>
        <dbReference type="Pfam" id="PF08450"/>
    </source>
</evidence>
<evidence type="ECO:0000256" key="1">
    <source>
        <dbReference type="ARBA" id="ARBA00008853"/>
    </source>
</evidence>
<sequence length="348" mass="38791">MIGPYLIQQYRPCAEQGSERSMGAGRDDFMNGDGSALYEMFDDRFRTGRCMNGDDRLEVLYSGCRWAEGPIYLPAWRQVIWSDIPNDRMLRWEEETGTVSVFRRSAGNTNGNTVDQQGRLITCEQGNRRVTRTEHDGTITVLADRWQGKRLNSPNDAAVKSDGSIWFSDPDFGITSDYEGYRAHSEIGSNNVYRIDPATGTVQLVADCFGAPNGLVFSTDERQLFVSDTRAGVIRVFDVRDDGTLSEGRIFAEAGARKNARFDNLRFDDANRLWAAAMDDGVHCYDPDGTLLGRLNIPESVANISWGGAKRNRLFIAAETSLYSVVMGITGTHPTGPGRRPWLDAQSR</sequence>
<dbReference type="Gene3D" id="2.120.10.30">
    <property type="entry name" value="TolB, C-terminal domain"/>
    <property type="match status" value="1"/>
</dbReference>
<evidence type="ECO:0000256" key="4">
    <source>
        <dbReference type="PIRSR" id="PIRSR605511-2"/>
    </source>
</evidence>
<keyword evidence="4" id="KW-0862">Zinc</keyword>
<feature type="binding site" evidence="4">
    <location>
        <position position="263"/>
    </location>
    <ligand>
        <name>a divalent metal cation</name>
        <dbReference type="ChEBI" id="CHEBI:60240"/>
    </ligand>
</feature>
<name>A0A7W7HKA8_9ACTN</name>